<feature type="chain" id="PRO_5010741296" description="Secreted protein" evidence="1">
    <location>
        <begin position="27"/>
        <end position="101"/>
    </location>
</feature>
<evidence type="ECO:0000256" key="1">
    <source>
        <dbReference type="SAM" id="SignalP"/>
    </source>
</evidence>
<organism evidence="2 3">
    <name type="scientific">Candidatus Magnetoglobus multicellularis str. Araruama</name>
    <dbReference type="NCBI Taxonomy" id="890399"/>
    <lineage>
        <taxon>Bacteria</taxon>
        <taxon>Pseudomonadati</taxon>
        <taxon>Thermodesulfobacteriota</taxon>
        <taxon>Desulfobacteria</taxon>
        <taxon>Desulfobacterales</taxon>
        <taxon>Desulfobacteraceae</taxon>
        <taxon>Candidatus Magnetoglobus</taxon>
    </lineage>
</organism>
<protein>
    <recommendedName>
        <fullName evidence="4">Secreted protein</fullName>
    </recommendedName>
</protein>
<keyword evidence="1" id="KW-0732">Signal</keyword>
<dbReference type="Gene3D" id="2.60.120.200">
    <property type="match status" value="1"/>
</dbReference>
<evidence type="ECO:0000313" key="3">
    <source>
        <dbReference type="Proteomes" id="UP000189670"/>
    </source>
</evidence>
<name>A0A1V1P5G3_9BACT</name>
<dbReference type="AlphaFoldDB" id="A0A1V1P5G3"/>
<dbReference type="EMBL" id="ATBP01000498">
    <property type="protein sequence ID" value="ETR70060.1"/>
    <property type="molecule type" value="Genomic_DNA"/>
</dbReference>
<dbReference type="Proteomes" id="UP000189670">
    <property type="component" value="Unassembled WGS sequence"/>
</dbReference>
<sequence length="101" mass="11559">MKQYHRLSKSIILCIFILCLTTQLYAQNIKDIALSFNGIDNYVDVKSDIPLNTNQFTIEFWAKPTNINDFKTVIGQGVEQANKGLTIGFLNDFIKCLFAFF</sequence>
<dbReference type="SUPFAM" id="SSF49899">
    <property type="entry name" value="Concanavalin A-like lectins/glucanases"/>
    <property type="match status" value="1"/>
</dbReference>
<evidence type="ECO:0008006" key="4">
    <source>
        <dbReference type="Google" id="ProtNLM"/>
    </source>
</evidence>
<proteinExistence type="predicted"/>
<comment type="caution">
    <text evidence="2">The sequence shown here is derived from an EMBL/GenBank/DDBJ whole genome shotgun (WGS) entry which is preliminary data.</text>
</comment>
<reference evidence="3" key="1">
    <citation type="submission" date="2012-11" db="EMBL/GenBank/DDBJ databases">
        <authorList>
            <person name="Lucero-Rivera Y.E."/>
            <person name="Tovar-Ramirez D."/>
        </authorList>
    </citation>
    <scope>NUCLEOTIDE SEQUENCE [LARGE SCALE GENOMIC DNA]</scope>
    <source>
        <strain evidence="3">Araruama</strain>
    </source>
</reference>
<feature type="signal peptide" evidence="1">
    <location>
        <begin position="1"/>
        <end position="26"/>
    </location>
</feature>
<gene>
    <name evidence="2" type="ORF">OMM_09104</name>
</gene>
<accession>A0A1V1P5G3</accession>
<dbReference type="InterPro" id="IPR013320">
    <property type="entry name" value="ConA-like_dom_sf"/>
</dbReference>
<evidence type="ECO:0000313" key="2">
    <source>
        <dbReference type="EMBL" id="ETR70060.1"/>
    </source>
</evidence>